<evidence type="ECO:0000313" key="3">
    <source>
        <dbReference type="EMBL" id="GGO10288.1"/>
    </source>
</evidence>
<dbReference type="Proteomes" id="UP000602381">
    <property type="component" value="Unassembled WGS sequence"/>
</dbReference>
<evidence type="ECO:0008006" key="5">
    <source>
        <dbReference type="Google" id="ProtNLM"/>
    </source>
</evidence>
<organism evidence="3 4">
    <name type="scientific">Iodidimonas muriae</name>
    <dbReference type="NCBI Taxonomy" id="261467"/>
    <lineage>
        <taxon>Bacteria</taxon>
        <taxon>Pseudomonadati</taxon>
        <taxon>Pseudomonadota</taxon>
        <taxon>Alphaproteobacteria</taxon>
        <taxon>Iodidimonadales</taxon>
        <taxon>Iodidimonadaceae</taxon>
        <taxon>Iodidimonas</taxon>
    </lineage>
</organism>
<accession>A0ABQ2LCI3</accession>
<name>A0ABQ2LCI3_9PROT</name>
<keyword evidence="2" id="KW-0472">Membrane</keyword>
<evidence type="ECO:0000313" key="4">
    <source>
        <dbReference type="Proteomes" id="UP000602381"/>
    </source>
</evidence>
<dbReference type="InterPro" id="IPR010664">
    <property type="entry name" value="LipoPS_assembly_LptC-rel"/>
</dbReference>
<evidence type="ECO:0000256" key="2">
    <source>
        <dbReference type="SAM" id="Phobius"/>
    </source>
</evidence>
<feature type="transmembrane region" description="Helical" evidence="2">
    <location>
        <begin position="38"/>
        <end position="57"/>
    </location>
</feature>
<sequence length="236" mass="25718">MPMAEPSLSKPPLPQSPPGQIFRVTTAYDRYVAFMRPALILLAIVSAGLSFLWPLFVEKDSSFVFNREAMQRGEREVRVLGPVYRGTDESNRLFSIQADEAVQTSPDAPRIALTGLKANMDLGEGRTAFVAAEKGIYDTSTESVEVVGPMHLETSDGYSLEGTGAMLDLKNKIITSDQPVEGVGPLGQMRGDRIMLDVNEQKAVLEGAVKMKTIPAKSQPAPREGRAATPKKEPKR</sequence>
<keyword evidence="2" id="KW-1133">Transmembrane helix</keyword>
<keyword evidence="2" id="KW-0812">Transmembrane</keyword>
<proteinExistence type="predicted"/>
<dbReference type="Pfam" id="PF06835">
    <property type="entry name" value="LptC"/>
    <property type="match status" value="1"/>
</dbReference>
<protein>
    <recommendedName>
        <fullName evidence="5">LPS export ABC transporter periplasmic protein LptC</fullName>
    </recommendedName>
</protein>
<gene>
    <name evidence="3" type="ORF">GCM10007972_12880</name>
</gene>
<evidence type="ECO:0000256" key="1">
    <source>
        <dbReference type="SAM" id="MobiDB-lite"/>
    </source>
</evidence>
<dbReference type="EMBL" id="BMOV01000003">
    <property type="protein sequence ID" value="GGO10288.1"/>
    <property type="molecule type" value="Genomic_DNA"/>
</dbReference>
<keyword evidence="4" id="KW-1185">Reference proteome</keyword>
<feature type="region of interest" description="Disordered" evidence="1">
    <location>
        <begin position="212"/>
        <end position="236"/>
    </location>
</feature>
<comment type="caution">
    <text evidence="3">The sequence shown here is derived from an EMBL/GenBank/DDBJ whole genome shotgun (WGS) entry which is preliminary data.</text>
</comment>
<reference evidence="4" key="1">
    <citation type="journal article" date="2019" name="Int. J. Syst. Evol. Microbiol.">
        <title>The Global Catalogue of Microorganisms (GCM) 10K type strain sequencing project: providing services to taxonomists for standard genome sequencing and annotation.</title>
        <authorList>
            <consortium name="The Broad Institute Genomics Platform"/>
            <consortium name="The Broad Institute Genome Sequencing Center for Infectious Disease"/>
            <person name="Wu L."/>
            <person name="Ma J."/>
        </authorList>
    </citation>
    <scope>NUCLEOTIDE SEQUENCE [LARGE SCALE GENOMIC DNA]</scope>
    <source>
        <strain evidence="4">JCM 17843</strain>
    </source>
</reference>
<feature type="compositionally biased region" description="Basic and acidic residues" evidence="1">
    <location>
        <begin position="223"/>
        <end position="236"/>
    </location>
</feature>